<dbReference type="SUPFAM" id="SSF48239">
    <property type="entry name" value="Terpenoid cyclases/Protein prenyltransferases"/>
    <property type="match status" value="1"/>
</dbReference>
<accession>A0A2G6E863</accession>
<dbReference type="Pfam" id="PF07678">
    <property type="entry name" value="TED_complement"/>
    <property type="match status" value="1"/>
</dbReference>
<dbReference type="SUPFAM" id="SSF54523">
    <property type="entry name" value="Pili subunits"/>
    <property type="match status" value="1"/>
</dbReference>
<evidence type="ECO:0000259" key="6">
    <source>
        <dbReference type="SMART" id="SM01360"/>
    </source>
</evidence>
<feature type="domain" description="Alpha-2-macroglobulin bait region" evidence="5">
    <location>
        <begin position="543"/>
        <end position="681"/>
    </location>
</feature>
<dbReference type="PANTHER" id="PTHR11412">
    <property type="entry name" value="MACROGLOBULIN / COMPLEMENT"/>
    <property type="match status" value="1"/>
</dbReference>
<dbReference type="Pfam" id="PF07677">
    <property type="entry name" value="A2M_recep"/>
    <property type="match status" value="1"/>
</dbReference>
<evidence type="ECO:0008006" key="10">
    <source>
        <dbReference type="Google" id="ProtNLM"/>
    </source>
</evidence>
<dbReference type="Gene3D" id="2.60.40.1930">
    <property type="match status" value="3"/>
</dbReference>
<dbReference type="Gene3D" id="2.60.40.690">
    <property type="entry name" value="Alpha-macroglobulin, receptor-binding domain"/>
    <property type="match status" value="1"/>
</dbReference>
<evidence type="ECO:0000256" key="2">
    <source>
        <dbReference type="ARBA" id="ARBA00022729"/>
    </source>
</evidence>
<dbReference type="SMART" id="SM01360">
    <property type="entry name" value="A2M"/>
    <property type="match status" value="1"/>
</dbReference>
<dbReference type="Gene3D" id="6.20.50.160">
    <property type="match status" value="1"/>
</dbReference>
<dbReference type="Gene3D" id="2.60.40.10">
    <property type="entry name" value="Immunoglobulins"/>
    <property type="match status" value="2"/>
</dbReference>
<evidence type="ECO:0000313" key="8">
    <source>
        <dbReference type="EMBL" id="PID58234.1"/>
    </source>
</evidence>
<dbReference type="Proteomes" id="UP000229740">
    <property type="component" value="Unassembled WGS sequence"/>
</dbReference>
<dbReference type="Gene3D" id="2.60.40.1940">
    <property type="match status" value="1"/>
</dbReference>
<evidence type="ECO:0000256" key="4">
    <source>
        <dbReference type="ARBA" id="ARBA00023157"/>
    </source>
</evidence>
<evidence type="ECO:0000256" key="3">
    <source>
        <dbReference type="ARBA" id="ARBA00022966"/>
    </source>
</evidence>
<sequence length="1624" mass="180292">MKKFYVFMCYGIALLGAFSGVIVTALGDDTARISVDSLHIRAMLQDSLLKVTLPLDVDFRTADAARYEVSIAIEDLKGTVLGSSSASMNIVRESKTIMLPIHAEIDPDSLAAYVIHYRLSGKGERLEGKKSLFYAVRQIETKVLMQRRFYAASRAAVRIVVTDPGTQNTVAGANVEISLGGSSIFQGETDAHGTLDAQFTLPKDAIGNQECIVTVEIDGVKDIIRQSVQIEDIYKILLTTDKPLYQPGQVIHIRSLALRKPDLLPAAEEDMIVEVEDAKGNKVFKQRRKTNQFGISSADFQLAHELNEGSYRIRAIIGENIQEKHVTVERYVLPKFNVLLETDKRFYQPGDSLKGEVHSEYFFGKAVSGATVVVTLSKFDTGFEAFSELKGKTDDNGYYQFETALPDYFVGRPLEQGNAFVSIEVSVTDGAEHEESKTITRAIAAEALNVVVIPESGTIVPGVENLFYAAVSYPDGRPAEVSLKANFSGQKPVILTSNASGIAELRATPHAQRLNLSISAKDTAGARVSKNFSFDADSRLEQILLRTDQALYQVGDTMAIDVFAEKSRATVYLDLIKDGQTFLTKTIELTDGRGTLDLEASVSGSLQLHAYQILSSSDIIRDTKLVYVDSADELAIEMAASKERFLPGEEARIDLHVSDGQGRPILAALGVSIVDESVFALQEMQPGLEKIYFMLEKELMTPRYEIHAYSMEDVVLDTAVFQDAAQRRASRRQVAKVLLASAEHLVDYDIVLNSFADKLQNIRSLIQEKIMEDFRKISLAMNDYSRKKKRFLTKKEGIEAVLKAAYLQDEDMLDPWGNPYRVQAEDGDFASYTFWCLGPDGHEKTEDDLRFSGYLDLQSETPSFFDWLLKGKRLNDFKAGRDGRAAPLMMLQEADAFAEKSDSALEVLETDSGETSSGETGPRIRQYFPETLYTNPAILTDEEGHASIQTAVADSITTWRLSAMASSLDGMLGSGTSSLTVFQDFFADIDLPATLTQNDRVSIPVALYNYLPETQNVRLKLTEEEWFELVDDIPEKMVTLESGQVDVVYFTLNVRSIGRHKLTVHAFGSAMSDAIARTIEVLPDGEKIEVSVNGRLAEDVEHTIDIPADAIKGASKILVKVYPGIFSQIVEGLDSILRMPSGCFEQTSSTTYPNVLVLDYMKQNGQITPEIQMKAEGFISTGYQRLLSYEVDGGGFEWFGRAPAHKILTAYGLMEFYDMAQVYDIDPNVITRTQRWLISQQEADGSWKPNTEFLDEVASKFADDVMRNTAYISWALLATDNSSDAVSKAVTYIKRHVEEVQDLYTLALIANVLALYAPKDAVTIQTLEDLLEKRQEESGKVWWEVKSRTSVYGSGISANIETSALAALALMNAERNHDTVSKILTWLVESKDSYGTWHSTQATILAMKTMLSSLKNAAKQSDGEVTVLINDEKVESFVLTSENSDVMRLLDVKEYTCEGANRIALGIEGDVSALYQIVGRFYLPWKEKSQGKLPMEIDVSYDKSELAQNDMLTAKVVVKNNRPDRANMIVVDLGVPPGFEVQVADLNNYVASETISRFSLTGRQIIVYLDSLDSETPVEFSYRLKAKFPLKAKTPPSAVYEYYNPDVKDEVLPQELTVSEARES</sequence>
<dbReference type="Pfam" id="PF00207">
    <property type="entry name" value="A2M"/>
    <property type="match status" value="1"/>
</dbReference>
<feature type="domain" description="Alpha-2-macroglobulin" evidence="6">
    <location>
        <begin position="931"/>
        <end position="1021"/>
    </location>
</feature>
<dbReference type="Gene3D" id="3.30.700.10">
    <property type="entry name" value="Glycoprotein, Type 4 Pilin"/>
    <property type="match status" value="1"/>
</dbReference>
<feature type="domain" description="Alpha-macroglobulin receptor-binding" evidence="7">
    <location>
        <begin position="1526"/>
        <end position="1613"/>
    </location>
</feature>
<gene>
    <name evidence="8" type="ORF">CSB45_03975</name>
</gene>
<dbReference type="Pfam" id="PF17791">
    <property type="entry name" value="MG3"/>
    <property type="match status" value="1"/>
</dbReference>
<dbReference type="GO" id="GO:0004866">
    <property type="term" value="F:endopeptidase inhibitor activity"/>
    <property type="evidence" value="ECO:0007669"/>
    <property type="project" value="InterPro"/>
</dbReference>
<dbReference type="InterPro" id="IPR050473">
    <property type="entry name" value="A2M/Complement_sys"/>
</dbReference>
<evidence type="ECO:0000259" key="7">
    <source>
        <dbReference type="SMART" id="SM01361"/>
    </source>
</evidence>
<reference evidence="8 9" key="1">
    <citation type="submission" date="2017-10" db="EMBL/GenBank/DDBJ databases">
        <title>Novel microbial diversity and functional potential in the marine mammal oral microbiome.</title>
        <authorList>
            <person name="Dudek N.K."/>
            <person name="Sun C.L."/>
            <person name="Burstein D."/>
            <person name="Kantor R.S."/>
            <person name="Aliaga Goltsman D.S."/>
            <person name="Bik E.M."/>
            <person name="Thomas B.C."/>
            <person name="Banfield J.F."/>
            <person name="Relman D.A."/>
        </authorList>
    </citation>
    <scope>NUCLEOTIDE SEQUENCE [LARGE SCALE GENOMIC DNA]</scope>
    <source>
        <strain evidence="8">DOLZORAL124_49_17</strain>
    </source>
</reference>
<dbReference type="InterPro" id="IPR001599">
    <property type="entry name" value="Macroglobln_a2"/>
</dbReference>
<dbReference type="InterPro" id="IPR013545">
    <property type="entry name" value="T2SS_protein-GspG_C"/>
</dbReference>
<dbReference type="EMBL" id="PDPS01000023">
    <property type="protein sequence ID" value="PID58234.1"/>
    <property type="molecule type" value="Genomic_DNA"/>
</dbReference>
<dbReference type="Gene3D" id="1.50.10.20">
    <property type="match status" value="1"/>
</dbReference>
<protein>
    <recommendedName>
        <fullName evidence="10">Alpha-2-macroglobulin</fullName>
    </recommendedName>
</protein>
<dbReference type="InterPro" id="IPR041555">
    <property type="entry name" value="MG3"/>
</dbReference>
<name>A0A2G6E863_9BACT</name>
<proteinExistence type="inferred from homology"/>
<keyword evidence="3" id="KW-0882">Thioester bond</keyword>
<evidence type="ECO:0000259" key="5">
    <source>
        <dbReference type="SMART" id="SM01359"/>
    </source>
</evidence>
<dbReference type="Pfam" id="PF07703">
    <property type="entry name" value="A2M_BRD"/>
    <property type="match status" value="1"/>
</dbReference>
<dbReference type="CDD" id="cd02891">
    <property type="entry name" value="A2M_like"/>
    <property type="match status" value="1"/>
</dbReference>
<dbReference type="InterPro" id="IPR036595">
    <property type="entry name" value="A-macroglobulin_rcpt-bd_sf"/>
</dbReference>
<dbReference type="InterPro" id="IPR009048">
    <property type="entry name" value="A-macroglobulin_rcpt-bd"/>
</dbReference>
<dbReference type="InterPro" id="IPR047565">
    <property type="entry name" value="Alpha-macroglob_thiol-ester_cl"/>
</dbReference>
<dbReference type="PANTHER" id="PTHR11412:SF136">
    <property type="entry name" value="CD109 ANTIGEN"/>
    <property type="match status" value="1"/>
</dbReference>
<evidence type="ECO:0000256" key="1">
    <source>
        <dbReference type="ARBA" id="ARBA00010556"/>
    </source>
</evidence>
<dbReference type="SUPFAM" id="SSF49410">
    <property type="entry name" value="Alpha-macroglobulin receptor domain"/>
    <property type="match status" value="1"/>
</dbReference>
<dbReference type="SMART" id="SM01419">
    <property type="entry name" value="Thiol-ester_cl"/>
    <property type="match status" value="1"/>
</dbReference>
<dbReference type="SMART" id="SM01359">
    <property type="entry name" value="A2M_N_2"/>
    <property type="match status" value="1"/>
</dbReference>
<dbReference type="GO" id="GO:0005615">
    <property type="term" value="C:extracellular space"/>
    <property type="evidence" value="ECO:0007669"/>
    <property type="project" value="InterPro"/>
</dbReference>
<dbReference type="SMART" id="SM01361">
    <property type="entry name" value="A2M_recep"/>
    <property type="match status" value="1"/>
</dbReference>
<comment type="caution">
    <text evidence="8">The sequence shown here is derived from an EMBL/GenBank/DDBJ whole genome shotgun (WGS) entry which is preliminary data.</text>
</comment>
<organism evidence="8 9">
    <name type="scientific">candidate division KSB3 bacterium</name>
    <dbReference type="NCBI Taxonomy" id="2044937"/>
    <lineage>
        <taxon>Bacteria</taxon>
        <taxon>candidate division KSB3</taxon>
    </lineage>
</organism>
<evidence type="ECO:0000313" key="9">
    <source>
        <dbReference type="Proteomes" id="UP000229740"/>
    </source>
</evidence>
<dbReference type="InterPro" id="IPR008930">
    <property type="entry name" value="Terpenoid_cyclase/PrenylTrfase"/>
</dbReference>
<dbReference type="Pfam" id="PF08334">
    <property type="entry name" value="T2SSG"/>
    <property type="match status" value="1"/>
</dbReference>
<dbReference type="Gene3D" id="2.20.130.20">
    <property type="match status" value="1"/>
</dbReference>
<dbReference type="InterPro" id="IPR045584">
    <property type="entry name" value="Pilin-like"/>
</dbReference>
<dbReference type="Pfam" id="PF01835">
    <property type="entry name" value="MG2"/>
    <property type="match status" value="1"/>
</dbReference>
<keyword evidence="2" id="KW-0732">Signal</keyword>
<dbReference type="InterPro" id="IPR013783">
    <property type="entry name" value="Ig-like_fold"/>
</dbReference>
<dbReference type="InterPro" id="IPR011626">
    <property type="entry name" value="Alpha-macroglobulin_TED"/>
</dbReference>
<keyword evidence="4" id="KW-1015">Disulfide bond</keyword>
<dbReference type="InterPro" id="IPR002890">
    <property type="entry name" value="MG2"/>
</dbReference>
<comment type="similarity">
    <text evidence="1">Belongs to the protease inhibitor I39 (alpha-2-macroglobulin) family. Bacterial alpha-2-macroglobulin subfamily.</text>
</comment>
<dbReference type="InterPro" id="IPR011625">
    <property type="entry name" value="A2M_N_BRD"/>
</dbReference>